<proteinExistence type="predicted"/>
<dbReference type="EMBL" id="JABRWO010000026">
    <property type="protein sequence ID" value="MBA2118024.1"/>
    <property type="molecule type" value="Genomic_DNA"/>
</dbReference>
<protein>
    <recommendedName>
        <fullName evidence="4">Right handed beta helix domain-containing protein</fullName>
    </recommendedName>
</protein>
<sequence>MPSSNDSTPYQDHTVQRRTALALLGFSGVAFTSSTIAVAAPSDNADSANQRTGRTFQNIAEMRACQDLEVESFVCTLGYYEPGDGGSALYKVEHSLGNRSANGGDVVALRDKKQAMLLPDGPVNYHMFGVQGDGKNDDGKQIKLAHVFANKHRLPIIHRSGEYWIGKTNSIPISTNVEWGNTIFHINEKFNEKAKQRFVVQSSKTAQRIKLDDAQKLSLLKNLRPGVTVLPELAEFKNCLVTIVDANDQIGFRAGAKYKGQSWDREELFYVEEEGRIVGDIAWHFNDYTTLTAYPCDDSYLTIDGGGFLLSGDMPGDTYDGYYSNGIRIERSRTVIRNQWMGLEPGNRDISMQPRSGFYNFSRVFDSTLENIRLIPWEQNRADPKRRVAAGTYGISGARMLNCTFRNLTAEGTWLHWGVFGTNLNKNFRIENCRLNRVDVHFHCWNLTIQDSVIGLRGISVTGGGTLTIENTVEHGNSLVNLRRDFGAKWDGDIRIRNCRLVPTRDRPVTVLYCNPSPVDYGYPIGCARTLTIENLVIDFSYFPESNSPVWLLNLPSLTSPKEENNTFFPTLISARNITVHGRNQGIRLASIPDPYHYQLTKEGRYDGDQLLANCQMIFENIDLEQIAESEPNSSASVHLRLGKTATAKYPEGRGIYPHIRITNCSGVCIYLGGSAANLSVTESTVDRLTAAIDGPLKGSLMLTQCRFLPRVKKGSSPIYALDAELGTHLTNCTLHAPLVDGSSAPTAFDRVGFVRVNRTVRYHQLNTALSNNMLKFLQKQKQPLKPAFIAMLKSHHALEPEKITS</sequence>
<name>A0A7V8VAL1_9BACT</name>
<gene>
    <name evidence="2" type="ORF">HOV93_52320</name>
</gene>
<evidence type="ECO:0000313" key="2">
    <source>
        <dbReference type="EMBL" id="MBA2118024.1"/>
    </source>
</evidence>
<dbReference type="Proteomes" id="UP000551616">
    <property type="component" value="Unassembled WGS sequence"/>
</dbReference>
<keyword evidence="3" id="KW-1185">Reference proteome</keyword>
<dbReference type="InterPro" id="IPR011050">
    <property type="entry name" value="Pectin_lyase_fold/virulence"/>
</dbReference>
<dbReference type="Gene3D" id="2.160.20.10">
    <property type="entry name" value="Single-stranded right-handed beta-helix, Pectin lyase-like"/>
    <property type="match status" value="1"/>
</dbReference>
<dbReference type="InterPro" id="IPR012334">
    <property type="entry name" value="Pectin_lyas_fold"/>
</dbReference>
<feature type="chain" id="PRO_5031371579" description="Right handed beta helix domain-containing protein" evidence="1">
    <location>
        <begin position="40"/>
        <end position="806"/>
    </location>
</feature>
<dbReference type="RefSeq" id="WP_207399376.1">
    <property type="nucleotide sequence ID" value="NZ_JABRWO010000026.1"/>
</dbReference>
<evidence type="ECO:0000313" key="3">
    <source>
        <dbReference type="Proteomes" id="UP000551616"/>
    </source>
</evidence>
<reference evidence="2 3" key="1">
    <citation type="submission" date="2020-05" db="EMBL/GenBank/DDBJ databases">
        <title>Bremerella alba sp. nov., a novel planctomycete isolated from the surface of the macroalga Fucus spiralis.</title>
        <authorList>
            <person name="Godinho O."/>
            <person name="Botelho R."/>
            <person name="Albuquerque L."/>
            <person name="Wiegand S."/>
            <person name="Da Costa M.S."/>
            <person name="Lobo-Da-Cunha A."/>
            <person name="Jogler C."/>
            <person name="Lage O.M."/>
        </authorList>
    </citation>
    <scope>NUCLEOTIDE SEQUENCE [LARGE SCALE GENOMIC DNA]</scope>
    <source>
        <strain evidence="2 3">FF15</strain>
    </source>
</reference>
<evidence type="ECO:0000256" key="1">
    <source>
        <dbReference type="SAM" id="SignalP"/>
    </source>
</evidence>
<comment type="caution">
    <text evidence="2">The sequence shown here is derived from an EMBL/GenBank/DDBJ whole genome shotgun (WGS) entry which is preliminary data.</text>
</comment>
<accession>A0A7V8VAL1</accession>
<dbReference type="AlphaFoldDB" id="A0A7V8VAL1"/>
<feature type="signal peptide" evidence="1">
    <location>
        <begin position="1"/>
        <end position="39"/>
    </location>
</feature>
<evidence type="ECO:0008006" key="4">
    <source>
        <dbReference type="Google" id="ProtNLM"/>
    </source>
</evidence>
<dbReference type="SUPFAM" id="SSF51126">
    <property type="entry name" value="Pectin lyase-like"/>
    <property type="match status" value="1"/>
</dbReference>
<keyword evidence="1" id="KW-0732">Signal</keyword>
<organism evidence="2 3">
    <name type="scientific">Bremerella alba</name>
    <dbReference type="NCBI Taxonomy" id="980252"/>
    <lineage>
        <taxon>Bacteria</taxon>
        <taxon>Pseudomonadati</taxon>
        <taxon>Planctomycetota</taxon>
        <taxon>Planctomycetia</taxon>
        <taxon>Pirellulales</taxon>
        <taxon>Pirellulaceae</taxon>
        <taxon>Bremerella</taxon>
    </lineage>
</organism>